<name>A0A840QES9_9PSEU</name>
<evidence type="ECO:0000313" key="8">
    <source>
        <dbReference type="Proteomes" id="UP000584374"/>
    </source>
</evidence>
<keyword evidence="8" id="KW-1185">Reference proteome</keyword>
<dbReference type="PROSITE" id="PS50850">
    <property type="entry name" value="MFS"/>
    <property type="match status" value="1"/>
</dbReference>
<keyword evidence="3 5" id="KW-1133">Transmembrane helix</keyword>
<dbReference type="EMBL" id="JACHIW010000001">
    <property type="protein sequence ID" value="MBB5157198.1"/>
    <property type="molecule type" value="Genomic_DNA"/>
</dbReference>
<feature type="transmembrane region" description="Helical" evidence="5">
    <location>
        <begin position="87"/>
        <end position="107"/>
    </location>
</feature>
<dbReference type="InterPro" id="IPR036259">
    <property type="entry name" value="MFS_trans_sf"/>
</dbReference>
<feature type="transmembrane region" description="Helical" evidence="5">
    <location>
        <begin position="33"/>
        <end position="53"/>
    </location>
</feature>
<evidence type="ECO:0000313" key="7">
    <source>
        <dbReference type="EMBL" id="MBB5157198.1"/>
    </source>
</evidence>
<feature type="transmembrane region" description="Helical" evidence="5">
    <location>
        <begin position="237"/>
        <end position="258"/>
    </location>
</feature>
<proteinExistence type="predicted"/>
<dbReference type="Pfam" id="PF07690">
    <property type="entry name" value="MFS_1"/>
    <property type="match status" value="1"/>
</dbReference>
<feature type="transmembrane region" description="Helical" evidence="5">
    <location>
        <begin position="354"/>
        <end position="378"/>
    </location>
</feature>
<dbReference type="AlphaFoldDB" id="A0A840QES9"/>
<feature type="transmembrane region" description="Helical" evidence="5">
    <location>
        <begin position="265"/>
        <end position="285"/>
    </location>
</feature>
<dbReference type="Gene3D" id="1.20.1250.20">
    <property type="entry name" value="MFS general substrate transporter like domains"/>
    <property type="match status" value="1"/>
</dbReference>
<evidence type="ECO:0000256" key="1">
    <source>
        <dbReference type="ARBA" id="ARBA00004651"/>
    </source>
</evidence>
<evidence type="ECO:0000256" key="2">
    <source>
        <dbReference type="ARBA" id="ARBA00022692"/>
    </source>
</evidence>
<dbReference type="RefSeq" id="WP_184728197.1">
    <property type="nucleotide sequence ID" value="NZ_JACHIW010000001.1"/>
</dbReference>
<dbReference type="GO" id="GO:0046943">
    <property type="term" value="F:carboxylic acid transmembrane transporter activity"/>
    <property type="evidence" value="ECO:0007669"/>
    <property type="project" value="TreeGrafter"/>
</dbReference>
<sequence>MTVMEGYSLIVYGSVVPLLLTDTQLALTPATAGMLGSLIYAGMLVGAFSAGVISDRVGRQPALLAAIILFGAGFLATGLAISPTMLGLARILSGLGVGGAVTTALALARNHAPSGRASLVVNITMAGIPVGGAVASLVGIGVMPAYGWRPMFLIGAVLTLVILIVVALVRLEGRSLAQTPADDTPSQSSVRELFRGRGALLAALLVAVAIPNMFTWFGLNVWLTAAMTALHYPLTSALLFGFTLTAGAVVGSLVISPLADRRGPVVGGIVTASFTVLGLVGIVAGIRFMPLLLLCVALLGAGGHTTMNLLNAAASNLFPAAIRGTAMGWTNSMSYLGAFGPLLGGLIIESSLGPYGVFVLFGCSACLAVLMLAVFAAVTRRPTTTGVAHV</sequence>
<feature type="transmembrane region" description="Helical" evidence="5">
    <location>
        <begin position="119"/>
        <end position="146"/>
    </location>
</feature>
<feature type="transmembrane region" description="Helical" evidence="5">
    <location>
        <begin position="152"/>
        <end position="171"/>
    </location>
</feature>
<dbReference type="GO" id="GO:0005886">
    <property type="term" value="C:plasma membrane"/>
    <property type="evidence" value="ECO:0007669"/>
    <property type="project" value="UniProtKB-SubCell"/>
</dbReference>
<feature type="transmembrane region" description="Helical" evidence="5">
    <location>
        <begin position="291"/>
        <end position="314"/>
    </location>
</feature>
<protein>
    <submittedName>
        <fullName evidence="7">AAHS family benzoate transporter-like MFS transporter</fullName>
    </submittedName>
</protein>
<evidence type="ECO:0000256" key="4">
    <source>
        <dbReference type="ARBA" id="ARBA00023136"/>
    </source>
</evidence>
<dbReference type="InterPro" id="IPR011701">
    <property type="entry name" value="MFS"/>
</dbReference>
<keyword evidence="4 5" id="KW-0472">Membrane</keyword>
<feature type="transmembrane region" description="Helical" evidence="5">
    <location>
        <begin position="326"/>
        <end position="348"/>
    </location>
</feature>
<feature type="transmembrane region" description="Helical" evidence="5">
    <location>
        <begin position="198"/>
        <end position="217"/>
    </location>
</feature>
<feature type="domain" description="Major facilitator superfamily (MFS) profile" evidence="6">
    <location>
        <begin position="1"/>
        <end position="380"/>
    </location>
</feature>
<evidence type="ECO:0000256" key="3">
    <source>
        <dbReference type="ARBA" id="ARBA00022989"/>
    </source>
</evidence>
<comment type="caution">
    <text evidence="7">The sequence shown here is derived from an EMBL/GenBank/DDBJ whole genome shotgun (WGS) entry which is preliminary data.</text>
</comment>
<organism evidence="7 8">
    <name type="scientific">Saccharopolyspora phatthalungensis</name>
    <dbReference type="NCBI Taxonomy" id="664693"/>
    <lineage>
        <taxon>Bacteria</taxon>
        <taxon>Bacillati</taxon>
        <taxon>Actinomycetota</taxon>
        <taxon>Actinomycetes</taxon>
        <taxon>Pseudonocardiales</taxon>
        <taxon>Pseudonocardiaceae</taxon>
        <taxon>Saccharopolyspora</taxon>
    </lineage>
</organism>
<keyword evidence="2 5" id="KW-0812">Transmembrane</keyword>
<dbReference type="PANTHER" id="PTHR23508">
    <property type="entry name" value="CARBOXYLIC ACID TRANSPORTER PROTEIN HOMOLOG"/>
    <property type="match status" value="1"/>
</dbReference>
<accession>A0A840QES9</accession>
<comment type="subcellular location">
    <subcellularLocation>
        <location evidence="1">Cell membrane</location>
        <topology evidence="1">Multi-pass membrane protein</topology>
    </subcellularLocation>
</comment>
<dbReference type="PANTHER" id="PTHR23508:SF10">
    <property type="entry name" value="CARBOXYLIC ACID TRANSPORTER PROTEIN HOMOLOG"/>
    <property type="match status" value="1"/>
</dbReference>
<dbReference type="InterPro" id="IPR020846">
    <property type="entry name" value="MFS_dom"/>
</dbReference>
<evidence type="ECO:0000259" key="6">
    <source>
        <dbReference type="PROSITE" id="PS50850"/>
    </source>
</evidence>
<gene>
    <name evidence="7" type="ORF">BJ970_004732</name>
</gene>
<feature type="transmembrane region" description="Helical" evidence="5">
    <location>
        <begin position="62"/>
        <end position="81"/>
    </location>
</feature>
<evidence type="ECO:0000256" key="5">
    <source>
        <dbReference type="SAM" id="Phobius"/>
    </source>
</evidence>
<reference evidence="7 8" key="1">
    <citation type="submission" date="2020-08" db="EMBL/GenBank/DDBJ databases">
        <title>Sequencing the genomes of 1000 actinobacteria strains.</title>
        <authorList>
            <person name="Klenk H.-P."/>
        </authorList>
    </citation>
    <scope>NUCLEOTIDE SEQUENCE [LARGE SCALE GENOMIC DNA]</scope>
    <source>
        <strain evidence="7 8">DSM 45584</strain>
    </source>
</reference>
<dbReference type="Proteomes" id="UP000584374">
    <property type="component" value="Unassembled WGS sequence"/>
</dbReference>
<dbReference type="SUPFAM" id="SSF103473">
    <property type="entry name" value="MFS general substrate transporter"/>
    <property type="match status" value="1"/>
</dbReference>
<feature type="transmembrane region" description="Helical" evidence="5">
    <location>
        <begin position="7"/>
        <end position="27"/>
    </location>
</feature>